<accession>A0ABS2VIR2</accession>
<evidence type="ECO:0000313" key="3">
    <source>
        <dbReference type="Proteomes" id="UP000788262"/>
    </source>
</evidence>
<name>A0ABS2VIR2_STRAS</name>
<organism evidence="2 3">
    <name type="scientific">Streptomyces actuosus</name>
    <dbReference type="NCBI Taxonomy" id="1885"/>
    <lineage>
        <taxon>Bacteria</taxon>
        <taxon>Bacillati</taxon>
        <taxon>Actinomycetota</taxon>
        <taxon>Actinomycetes</taxon>
        <taxon>Kitasatosporales</taxon>
        <taxon>Streptomycetaceae</taxon>
        <taxon>Streptomyces</taxon>
    </lineage>
</organism>
<comment type="caution">
    <text evidence="2">The sequence shown here is derived from an EMBL/GenBank/DDBJ whole genome shotgun (WGS) entry which is preliminary data.</text>
</comment>
<evidence type="ECO:0000256" key="1">
    <source>
        <dbReference type="SAM" id="MobiDB-lite"/>
    </source>
</evidence>
<reference evidence="2 3" key="1">
    <citation type="submission" date="2021-02" db="EMBL/GenBank/DDBJ databases">
        <title>Whole genome sequencing of Streptomyces actuosus VRA1.</title>
        <authorList>
            <person name="Sen G."/>
            <person name="Sen A."/>
        </authorList>
    </citation>
    <scope>NUCLEOTIDE SEQUENCE [LARGE SCALE GENOMIC DNA]</scope>
    <source>
        <strain evidence="2 3">VRA1</strain>
    </source>
</reference>
<keyword evidence="3" id="KW-1185">Reference proteome</keyword>
<dbReference type="Proteomes" id="UP000788262">
    <property type="component" value="Unassembled WGS sequence"/>
</dbReference>
<dbReference type="EMBL" id="JAFFZS010000001">
    <property type="protein sequence ID" value="MBN0042962.1"/>
    <property type="molecule type" value="Genomic_DNA"/>
</dbReference>
<dbReference type="RefSeq" id="WP_205381170.1">
    <property type="nucleotide sequence ID" value="NZ_JAFFZS010000001.1"/>
</dbReference>
<feature type="region of interest" description="Disordered" evidence="1">
    <location>
        <begin position="74"/>
        <end position="93"/>
    </location>
</feature>
<sequence length="269" mass="27383">MTEAGPSVREIGVVFERVLDQALDTQQVQDALARARGSVGREQLRRRARRARSAITSAAAVEYDAYVRTRTGADGSGGAVEATGDTARSSATGGMMPPPAVLVPGLSGGIAALLLLTGYGVSALGDRPYVGGGLMTAGLMAGALAVGAGAGDVLWTWATGTAADGEEPADFGPAATRAREAWELAMLERGAVPFLLGRLEEAAMARCSVPGAPADAAMPECPLLGRCGRAARGLLDRLAPPVTPGGHLCADCARGGTGEDRDGQRPSFR</sequence>
<gene>
    <name evidence="2" type="ORF">JS756_02280</name>
</gene>
<evidence type="ECO:0000313" key="2">
    <source>
        <dbReference type="EMBL" id="MBN0042962.1"/>
    </source>
</evidence>
<proteinExistence type="predicted"/>
<protein>
    <submittedName>
        <fullName evidence="2">Uncharacterized protein</fullName>
    </submittedName>
</protein>